<protein>
    <submittedName>
        <fullName evidence="7">Polymer biosynthesis protein, WecB/TagA/CpsF family</fullName>
    </submittedName>
</protein>
<dbReference type="Pfam" id="PF03808">
    <property type="entry name" value="Glyco_tran_WecG"/>
    <property type="match status" value="1"/>
</dbReference>
<dbReference type="Pfam" id="PF00535">
    <property type="entry name" value="Glycos_transf_2"/>
    <property type="match status" value="2"/>
</dbReference>
<dbReference type="AlphaFoldDB" id="A0A1H1SXP3"/>
<keyword evidence="3" id="KW-0328">Glycosyltransferase</keyword>
<organism evidence="7 8">
    <name type="scientific">Pseudarthrobacter equi</name>
    <dbReference type="NCBI Taxonomy" id="728066"/>
    <lineage>
        <taxon>Bacteria</taxon>
        <taxon>Bacillati</taxon>
        <taxon>Actinomycetota</taxon>
        <taxon>Actinomycetes</taxon>
        <taxon>Micrococcales</taxon>
        <taxon>Micrococcaceae</taxon>
        <taxon>Pseudarthrobacter</taxon>
    </lineage>
</organism>
<comment type="pathway">
    <text evidence="1">Cell wall biogenesis; cell wall polysaccharide biosynthesis.</text>
</comment>
<reference evidence="8" key="1">
    <citation type="submission" date="2016-10" db="EMBL/GenBank/DDBJ databases">
        <authorList>
            <person name="Varghese N."/>
            <person name="Submissions S."/>
        </authorList>
    </citation>
    <scope>NUCLEOTIDE SEQUENCE [LARGE SCALE GENOMIC DNA]</scope>
    <source>
        <strain evidence="8">IMMIB L-1606</strain>
    </source>
</reference>
<sequence length="853" mass="91011">MTQEAAVAAILEHAATGQTPLGVLSANLDHVNHFGSGGRWEGCLDLAPVNWLTLLDGAPLVAKAEGLTGRSWPRLAGSDLIDVLFDGADRNGLSVGFLGGSVEAQQMAHERFRRDRPALRIAGWWTPQRQDLTDRAECTQLIADIRASGVDILVVCLGKPRQELWISEYGALTGAKVLLAFGAVVDFLAGNIRRAPVRVANAGLEWAWRLALEPRRLAKRYLVDGPEAYLKLQRFSGGTAATSALPATGSVAGSEPRSTAAPGSRTVPRDGFTPVTEHADVAVLVVTYNSASDICGLLDSLCPETGEQSIKVVVADNSPDPLTLTIAARYAGVDAFATGGNIGYAAGINAAMARAGTADTYLVLNPDLQVMRGAIGVLRASMARTGAGVVVPVLRDPDGTVYPSLRREPSILRAMGDALCGSRFPGRPGWLSEMDFDAEGYVHAHRVDWATGAALLIRSDVAASVGPWDESYFLYSEETDYLHRVREIGCTVWFEPKAAMLHSRGGSGRSAALDALMMANKVRYASKHHDAGYAMAFHLMVVLSALLRMGLPGRRGTLGLVARKKRWDALPHAASYSSLQREDIPAGAVIIPAHNEASVLGRALEALTLPRESGNVEIIVACNGCTDGTAAIAQAVPGVRVIDVAEASKPAALNAGDEVATLWPRMYVDADVEVPVEALRATFEALSGGGVLCARPRFTYDTAGASWSVRAYYRARNRLPQASASMWGAGVYGLNRDGHQRLGRFPELAAEDCYLDGLFTDSEKAVLECPPVTVRTPRTGRALLTVLKRTYRSNSELPHPQSGHTAQTLQELAASIKSPSSAVDGSVYAVFALLGRLLPSSHGSWERDESSRT</sequence>
<dbReference type="PANTHER" id="PTHR43179">
    <property type="entry name" value="RHAMNOSYLTRANSFERASE WBBL"/>
    <property type="match status" value="1"/>
</dbReference>
<evidence type="ECO:0000256" key="4">
    <source>
        <dbReference type="ARBA" id="ARBA00022679"/>
    </source>
</evidence>
<dbReference type="GO" id="GO:0016740">
    <property type="term" value="F:transferase activity"/>
    <property type="evidence" value="ECO:0007669"/>
    <property type="project" value="InterPro"/>
</dbReference>
<dbReference type="NCBIfam" id="TIGR00696">
    <property type="entry name" value="wecG_tagA_cpsF"/>
    <property type="match status" value="1"/>
</dbReference>
<evidence type="ECO:0000256" key="3">
    <source>
        <dbReference type="ARBA" id="ARBA00022676"/>
    </source>
</evidence>
<dbReference type="Proteomes" id="UP000198751">
    <property type="component" value="Chromosome I"/>
</dbReference>
<evidence type="ECO:0000256" key="2">
    <source>
        <dbReference type="ARBA" id="ARBA00006739"/>
    </source>
</evidence>
<dbReference type="OrthoDB" id="9771846at2"/>
<feature type="domain" description="Glycosyltransferase 2-like" evidence="6">
    <location>
        <begin position="589"/>
        <end position="710"/>
    </location>
</feature>
<feature type="region of interest" description="Disordered" evidence="5">
    <location>
        <begin position="246"/>
        <end position="271"/>
    </location>
</feature>
<comment type="similarity">
    <text evidence="2">Belongs to the glycosyltransferase 2 family.</text>
</comment>
<dbReference type="RefSeq" id="WP_091716899.1">
    <property type="nucleotide sequence ID" value="NZ_LT629779.1"/>
</dbReference>
<feature type="domain" description="Glycosyltransferase 2-like" evidence="6">
    <location>
        <begin position="283"/>
        <end position="407"/>
    </location>
</feature>
<gene>
    <name evidence="7" type="ORF">SAMN04489743_0263</name>
</gene>
<dbReference type="PANTHER" id="PTHR43179:SF12">
    <property type="entry name" value="GALACTOFURANOSYLTRANSFERASE GLFT2"/>
    <property type="match status" value="1"/>
</dbReference>
<evidence type="ECO:0000259" key="6">
    <source>
        <dbReference type="Pfam" id="PF00535"/>
    </source>
</evidence>
<dbReference type="InterPro" id="IPR001173">
    <property type="entry name" value="Glyco_trans_2-like"/>
</dbReference>
<evidence type="ECO:0000313" key="7">
    <source>
        <dbReference type="EMBL" id="SDS52807.1"/>
    </source>
</evidence>
<name>A0A1H1SXP3_9MICC</name>
<evidence type="ECO:0000313" key="8">
    <source>
        <dbReference type="Proteomes" id="UP000198751"/>
    </source>
</evidence>
<keyword evidence="8" id="KW-1185">Reference proteome</keyword>
<evidence type="ECO:0000256" key="1">
    <source>
        <dbReference type="ARBA" id="ARBA00004776"/>
    </source>
</evidence>
<dbReference type="SUPFAM" id="SSF53448">
    <property type="entry name" value="Nucleotide-diphospho-sugar transferases"/>
    <property type="match status" value="2"/>
</dbReference>
<evidence type="ECO:0000256" key="5">
    <source>
        <dbReference type="SAM" id="MobiDB-lite"/>
    </source>
</evidence>
<dbReference type="InterPro" id="IPR029044">
    <property type="entry name" value="Nucleotide-diphossugar_trans"/>
</dbReference>
<accession>A0A1H1SXP3</accession>
<proteinExistence type="inferred from homology"/>
<dbReference type="Gene3D" id="3.90.550.10">
    <property type="entry name" value="Spore Coat Polysaccharide Biosynthesis Protein SpsA, Chain A"/>
    <property type="match status" value="2"/>
</dbReference>
<dbReference type="EMBL" id="LT629779">
    <property type="protein sequence ID" value="SDS52807.1"/>
    <property type="molecule type" value="Genomic_DNA"/>
</dbReference>
<keyword evidence="4" id="KW-0808">Transferase</keyword>
<dbReference type="InterPro" id="IPR004629">
    <property type="entry name" value="WecG_TagA_CpsF"/>
</dbReference>
<dbReference type="CDD" id="cd06533">
    <property type="entry name" value="Glyco_transf_WecG_TagA"/>
    <property type="match status" value="1"/>
</dbReference>